<keyword evidence="1" id="KW-0732">Signal</keyword>
<name>A0ABX1DTV4_9HYPH</name>
<evidence type="ECO:0000313" key="2">
    <source>
        <dbReference type="EMBL" id="NKC04987.1"/>
    </source>
</evidence>
<comment type="caution">
    <text evidence="2">The sequence shown here is derived from an EMBL/GenBank/DDBJ whole genome shotgun (WGS) entry which is preliminary data.</text>
</comment>
<dbReference type="Pfam" id="PF12951">
    <property type="entry name" value="PATR"/>
    <property type="match status" value="2"/>
</dbReference>
<accession>A0ABX1DTV4</accession>
<dbReference type="NCBIfam" id="TIGR02601">
    <property type="entry name" value="autotrns_rpt"/>
    <property type="match status" value="2"/>
</dbReference>
<gene>
    <name evidence="2" type="ORF">HED55_22855</name>
</gene>
<dbReference type="Proteomes" id="UP000704467">
    <property type="component" value="Unassembled WGS sequence"/>
</dbReference>
<dbReference type="SUPFAM" id="SSF51126">
    <property type="entry name" value="Pectin lyase-like"/>
    <property type="match status" value="2"/>
</dbReference>
<dbReference type="EMBL" id="JAAVLN010000003">
    <property type="protein sequence ID" value="NKC04987.1"/>
    <property type="molecule type" value="Genomic_DNA"/>
</dbReference>
<dbReference type="InterPro" id="IPR013425">
    <property type="entry name" value="Autotrns_rpt"/>
</dbReference>
<evidence type="ECO:0000256" key="1">
    <source>
        <dbReference type="ARBA" id="ARBA00022729"/>
    </source>
</evidence>
<evidence type="ECO:0000313" key="3">
    <source>
        <dbReference type="Proteomes" id="UP000704467"/>
    </source>
</evidence>
<evidence type="ECO:0008006" key="4">
    <source>
        <dbReference type="Google" id="ProtNLM"/>
    </source>
</evidence>
<keyword evidence="3" id="KW-1185">Reference proteome</keyword>
<sequence>MAAGVLRIGDTGLAGSVTAQEIHFNKSNSQIIADFTDNSVLGAMITGTGSVKKSGVGTLILGGANTYSGTTNIDGGILRAGSVNTFSTNSAHVVFGSGVLDLNDFNQGIGSLAGSGTVGLGSATLTTGADNSDTSFSGLIQGTGQLIKTGTGTFTLTGNNIHTGGTAISAGTLVAKHADGSGVIDALGTGMVTLNGADCILQQEIPRSTAILLPAVQRARSVRRRAPNYGSTAQVASVFLPARRFGDRCS</sequence>
<protein>
    <recommendedName>
        <fullName evidence="4">Outer membrane autotransporter</fullName>
    </recommendedName>
</protein>
<dbReference type="InterPro" id="IPR011050">
    <property type="entry name" value="Pectin_lyase_fold/virulence"/>
</dbReference>
<organism evidence="2 3">
    <name type="scientific">Brucella haematophila</name>
    <dbReference type="NCBI Taxonomy" id="419474"/>
    <lineage>
        <taxon>Bacteria</taxon>
        <taxon>Pseudomonadati</taxon>
        <taxon>Pseudomonadota</taxon>
        <taxon>Alphaproteobacteria</taxon>
        <taxon>Hyphomicrobiales</taxon>
        <taxon>Brucellaceae</taxon>
        <taxon>Brucella/Ochrobactrum group</taxon>
        <taxon>Brucella</taxon>
    </lineage>
</organism>
<reference evidence="2 3" key="1">
    <citation type="submission" date="2020-03" db="EMBL/GenBank/DDBJ databases">
        <title>Whole genome sequencing of clinical and environmental type strains of Ochrobactrum.</title>
        <authorList>
            <person name="Dharne M."/>
        </authorList>
    </citation>
    <scope>NUCLEOTIDE SEQUENCE [LARGE SCALE GENOMIC DNA]</scope>
    <source>
        <strain evidence="2 3">CIP 109452</strain>
    </source>
</reference>
<proteinExistence type="predicted"/>